<reference evidence="3 4" key="1">
    <citation type="submission" date="2024-04" db="EMBL/GenBank/DDBJ databases">
        <authorList>
            <person name="Fracassetti M."/>
        </authorList>
    </citation>
    <scope>NUCLEOTIDE SEQUENCE [LARGE SCALE GENOMIC DNA]</scope>
</reference>
<name>A0AAV2EU05_9ROSI</name>
<accession>A0AAV2EU05</accession>
<proteinExistence type="predicted"/>
<dbReference type="Proteomes" id="UP001497516">
    <property type="component" value="Chromosome 5"/>
</dbReference>
<dbReference type="Gene3D" id="3.20.20.80">
    <property type="entry name" value="Glycosidases"/>
    <property type="match status" value="1"/>
</dbReference>
<evidence type="ECO:0000313" key="3">
    <source>
        <dbReference type="EMBL" id="CAL1389460.1"/>
    </source>
</evidence>
<keyword evidence="1" id="KW-0732">Signal</keyword>
<dbReference type="PROSITE" id="PS51910">
    <property type="entry name" value="GH18_2"/>
    <property type="match status" value="1"/>
</dbReference>
<evidence type="ECO:0000259" key="2">
    <source>
        <dbReference type="PROSITE" id="PS51910"/>
    </source>
</evidence>
<dbReference type="InterPro" id="IPR017853">
    <property type="entry name" value="GH"/>
</dbReference>
<evidence type="ECO:0000313" key="4">
    <source>
        <dbReference type="Proteomes" id="UP001497516"/>
    </source>
</evidence>
<sequence length="186" mass="20866">MVIFPLFFFILLAREFQPCSTAGAWLRISYWAADRSVDSPVSEIDYSLFTHFVSRSAPINSSSYELFILPEEAQFVCNFTATVKLKDPSISTLLSILCDATGSADFSSTAGDPSRRKSLIDSSIDFARTHMSSFDLSLVKADQDLTEKEDSQSKETSLVNTSRFLLSRRENFLEGKYATFFCLTQP</sequence>
<protein>
    <recommendedName>
        <fullName evidence="2">GH18 domain-containing protein</fullName>
    </recommendedName>
</protein>
<keyword evidence="4" id="KW-1185">Reference proteome</keyword>
<feature type="signal peptide" evidence="1">
    <location>
        <begin position="1"/>
        <end position="21"/>
    </location>
</feature>
<evidence type="ECO:0000256" key="1">
    <source>
        <dbReference type="SAM" id="SignalP"/>
    </source>
</evidence>
<organism evidence="3 4">
    <name type="scientific">Linum trigynum</name>
    <dbReference type="NCBI Taxonomy" id="586398"/>
    <lineage>
        <taxon>Eukaryota</taxon>
        <taxon>Viridiplantae</taxon>
        <taxon>Streptophyta</taxon>
        <taxon>Embryophyta</taxon>
        <taxon>Tracheophyta</taxon>
        <taxon>Spermatophyta</taxon>
        <taxon>Magnoliopsida</taxon>
        <taxon>eudicotyledons</taxon>
        <taxon>Gunneridae</taxon>
        <taxon>Pentapetalae</taxon>
        <taxon>rosids</taxon>
        <taxon>fabids</taxon>
        <taxon>Malpighiales</taxon>
        <taxon>Linaceae</taxon>
        <taxon>Linum</taxon>
    </lineage>
</organism>
<feature type="domain" description="GH18" evidence="2">
    <location>
        <begin position="25"/>
        <end position="186"/>
    </location>
</feature>
<dbReference type="EMBL" id="OZ034818">
    <property type="protein sequence ID" value="CAL1389460.1"/>
    <property type="molecule type" value="Genomic_DNA"/>
</dbReference>
<dbReference type="AlphaFoldDB" id="A0AAV2EU05"/>
<gene>
    <name evidence="3" type="ORF">LTRI10_LOCUS30314</name>
</gene>
<dbReference type="SUPFAM" id="SSF51445">
    <property type="entry name" value="(Trans)glycosidases"/>
    <property type="match status" value="1"/>
</dbReference>
<dbReference type="GO" id="GO:0005975">
    <property type="term" value="P:carbohydrate metabolic process"/>
    <property type="evidence" value="ECO:0007669"/>
    <property type="project" value="InterPro"/>
</dbReference>
<feature type="chain" id="PRO_5043640319" description="GH18 domain-containing protein" evidence="1">
    <location>
        <begin position="22"/>
        <end position="186"/>
    </location>
</feature>
<dbReference type="InterPro" id="IPR001223">
    <property type="entry name" value="Glyco_hydro18_cat"/>
</dbReference>